<evidence type="ECO:0000313" key="2">
    <source>
        <dbReference type="Proteomes" id="UP000059188"/>
    </source>
</evidence>
<dbReference type="OrthoDB" id="3266451at2759"/>
<proteinExistence type="predicted"/>
<reference evidence="1 2" key="1">
    <citation type="submission" date="2014-11" db="EMBL/GenBank/DDBJ databases">
        <authorList>
            <person name="Wibberg Daniel"/>
        </authorList>
    </citation>
    <scope>NUCLEOTIDE SEQUENCE [LARGE SCALE GENOMIC DNA]</scope>
    <source>
        <strain evidence="1">Rhizoctonia solani AG1-IB 7/3/14</strain>
    </source>
</reference>
<dbReference type="Gene3D" id="1.20.1280.50">
    <property type="match status" value="1"/>
</dbReference>
<dbReference type="EMBL" id="LN679101">
    <property type="protein sequence ID" value="CEL55886.1"/>
    <property type="molecule type" value="Genomic_DNA"/>
</dbReference>
<evidence type="ECO:0000313" key="1">
    <source>
        <dbReference type="EMBL" id="CEL55886.1"/>
    </source>
</evidence>
<protein>
    <submittedName>
        <fullName evidence="1">Uncharacterized protein</fullName>
    </submittedName>
</protein>
<dbReference type="AlphaFoldDB" id="A0A0B7FCW0"/>
<organism evidence="1 2">
    <name type="scientific">Thanatephorus cucumeris (strain AG1-IB / isolate 7/3/14)</name>
    <name type="common">Lettuce bottom rot fungus</name>
    <name type="synonym">Rhizoctonia solani</name>
    <dbReference type="NCBI Taxonomy" id="1108050"/>
    <lineage>
        <taxon>Eukaryota</taxon>
        <taxon>Fungi</taxon>
        <taxon>Dikarya</taxon>
        <taxon>Basidiomycota</taxon>
        <taxon>Agaricomycotina</taxon>
        <taxon>Agaricomycetes</taxon>
        <taxon>Cantharellales</taxon>
        <taxon>Ceratobasidiaceae</taxon>
        <taxon>Rhizoctonia</taxon>
        <taxon>Rhizoctonia solani AG-1</taxon>
    </lineage>
</organism>
<name>A0A0B7FCW0_THACB</name>
<accession>A0A0B7FCW0</accession>
<keyword evidence="2" id="KW-1185">Reference proteome</keyword>
<dbReference type="Proteomes" id="UP000059188">
    <property type="component" value="Unassembled WGS sequence"/>
</dbReference>
<sequence>MAHNMLIGNLEDASKLLESAMSKYTEACAAILDNYSSSGNAAKCLLDNVVAELPRAFDYDSKLQKAISLMWRVRNQSPSIVPINILPPEIMSRIFWFGRHCCLPKSQLTRRDEPSNDTLIYPETALEVCHRWREIALASHNLWSHIDIDLTSGSKGMLFLRALGFATRSNQAPIDLHIRIDFYFREDQRLSDFFHSIVPRTRSIDFQSDCRTPLPSGFLPLMASLLSCDTVGVLRRICFNAQPMRGWYFLTSTNPISTLSRSIPLQVDETTFERMMSPITSMQLDGIYPHWSSRAYAGLVELDLNTSQPVGIGISEIVLANVLQASPGLRTFIFGLKLKFEPQSILNTPDPVNLNHLDVLKLVGRHTDAHEAVLRMIYPGQLPLHLSAEVDEHYEPASPSPYWTQFINLISRSKITQLDIQGVAEIKISLGSQLFAFLPQLQVLTLYEIVLGRACEEVLGDYDTKSFLLLLQGHNRDHLGSKLQLAHFTRCKIYWNDFRYATEIHPNQTLELDQCQLVTIPPEGRHIYLGYLGQDARSTLMNKIRLISPRVELKTTFVNFEELKRYKLEPPLHKEDTEDPDIATFGAVQPMAVPAFGGNAAGPNPNATVNLFGTPASGL</sequence>
<gene>
    <name evidence="1" type="ORF">RSOLAG1IB_01898</name>
</gene>